<comment type="caution">
    <text evidence="1">The sequence shown here is derived from an EMBL/GenBank/DDBJ whole genome shotgun (WGS) entry which is preliminary data.</text>
</comment>
<dbReference type="Proteomes" id="UP001396334">
    <property type="component" value="Unassembled WGS sequence"/>
</dbReference>
<keyword evidence="2" id="KW-1185">Reference proteome</keyword>
<protein>
    <submittedName>
        <fullName evidence="1">Uncharacterized protein</fullName>
    </submittedName>
</protein>
<organism evidence="1 2">
    <name type="scientific">Hibiscus sabdariffa</name>
    <name type="common">roselle</name>
    <dbReference type="NCBI Taxonomy" id="183260"/>
    <lineage>
        <taxon>Eukaryota</taxon>
        <taxon>Viridiplantae</taxon>
        <taxon>Streptophyta</taxon>
        <taxon>Embryophyta</taxon>
        <taxon>Tracheophyta</taxon>
        <taxon>Spermatophyta</taxon>
        <taxon>Magnoliopsida</taxon>
        <taxon>eudicotyledons</taxon>
        <taxon>Gunneridae</taxon>
        <taxon>Pentapetalae</taxon>
        <taxon>rosids</taxon>
        <taxon>malvids</taxon>
        <taxon>Malvales</taxon>
        <taxon>Malvaceae</taxon>
        <taxon>Malvoideae</taxon>
        <taxon>Hibiscus</taxon>
    </lineage>
</organism>
<proteinExistence type="predicted"/>
<sequence>MASITYLGSKPPTNFEIPVPENFFPVRTEEEFNTAIRKIEGESMPDVLYFTAKWLIHRSYSGRVSSENSRRANVVRLFQEDLAGKLKELNITFGEFEPLIQKPYTTVYFYCNIFTIGVFEEYKSSSYEKLVSSIDAHPSKVVQTLLKSFLVKIYRRQK</sequence>
<dbReference type="EMBL" id="JBBPBN010000003">
    <property type="protein sequence ID" value="KAK9043190.1"/>
    <property type="molecule type" value="Genomic_DNA"/>
</dbReference>
<evidence type="ECO:0000313" key="2">
    <source>
        <dbReference type="Proteomes" id="UP001396334"/>
    </source>
</evidence>
<evidence type="ECO:0000313" key="1">
    <source>
        <dbReference type="EMBL" id="KAK9043190.1"/>
    </source>
</evidence>
<name>A0ABR2U0Q6_9ROSI</name>
<gene>
    <name evidence="1" type="ORF">V6N11_071537</name>
</gene>
<reference evidence="1 2" key="1">
    <citation type="journal article" date="2024" name="G3 (Bethesda)">
        <title>Genome assembly of Hibiscus sabdariffa L. provides insights into metabolisms of medicinal natural products.</title>
        <authorList>
            <person name="Kim T."/>
        </authorList>
    </citation>
    <scope>NUCLEOTIDE SEQUENCE [LARGE SCALE GENOMIC DNA]</scope>
    <source>
        <strain evidence="1">TK-2024</strain>
        <tissue evidence="1">Old leaves</tissue>
    </source>
</reference>
<accession>A0ABR2U0Q6</accession>